<evidence type="ECO:0008006" key="4">
    <source>
        <dbReference type="Google" id="ProtNLM"/>
    </source>
</evidence>
<evidence type="ECO:0000313" key="3">
    <source>
        <dbReference type="Proteomes" id="UP000192923"/>
    </source>
</evidence>
<feature type="chain" id="PRO_5013119756" description="Oxidoreductase molybdopterin binding domain-containing protein" evidence="1">
    <location>
        <begin position="26"/>
        <end position="183"/>
    </location>
</feature>
<reference evidence="2 3" key="1">
    <citation type="submission" date="2016-12" db="EMBL/GenBank/DDBJ databases">
        <authorList>
            <person name="Song W.-J."/>
            <person name="Kurnit D.M."/>
        </authorList>
    </citation>
    <scope>NUCLEOTIDE SEQUENCE [LARGE SCALE GENOMIC DNA]</scope>
    <source>
        <strain evidence="2 3">175</strain>
    </source>
</reference>
<dbReference type="STRING" id="1760988.SAMN02949497_0757"/>
<keyword evidence="3" id="KW-1185">Reference proteome</keyword>
<dbReference type="OrthoDB" id="482420at2"/>
<proteinExistence type="predicted"/>
<evidence type="ECO:0000313" key="2">
    <source>
        <dbReference type="EMBL" id="SMF93475.1"/>
    </source>
</evidence>
<dbReference type="RefSeq" id="WP_085210084.1">
    <property type="nucleotide sequence ID" value="NZ_FXAM01000001.1"/>
</dbReference>
<accession>A0A1Y6D0E5</accession>
<dbReference type="EMBL" id="FXAM01000001">
    <property type="protein sequence ID" value="SMF93475.1"/>
    <property type="molecule type" value="Genomic_DNA"/>
</dbReference>
<keyword evidence="1" id="KW-0732">Signal</keyword>
<dbReference type="AlphaFoldDB" id="A0A1Y6D0E5"/>
<dbReference type="InterPro" id="IPR036374">
    <property type="entry name" value="OxRdtase_Mopterin-bd_sf"/>
</dbReference>
<evidence type="ECO:0000256" key="1">
    <source>
        <dbReference type="SAM" id="SignalP"/>
    </source>
</evidence>
<dbReference type="Gene3D" id="3.90.420.10">
    <property type="entry name" value="Oxidoreductase, molybdopterin-binding domain"/>
    <property type="match status" value="1"/>
</dbReference>
<dbReference type="Proteomes" id="UP000192923">
    <property type="component" value="Unassembled WGS sequence"/>
</dbReference>
<organism evidence="2 3">
    <name type="scientific">Methylomagnum ishizawai</name>
    <dbReference type="NCBI Taxonomy" id="1760988"/>
    <lineage>
        <taxon>Bacteria</taxon>
        <taxon>Pseudomonadati</taxon>
        <taxon>Pseudomonadota</taxon>
        <taxon>Gammaproteobacteria</taxon>
        <taxon>Methylococcales</taxon>
        <taxon>Methylococcaceae</taxon>
        <taxon>Methylomagnum</taxon>
    </lineage>
</organism>
<name>A0A1Y6D0E5_9GAMM</name>
<dbReference type="SUPFAM" id="SSF56524">
    <property type="entry name" value="Oxidoreductase molybdopterin-binding domain"/>
    <property type="match status" value="1"/>
</dbReference>
<feature type="signal peptide" evidence="1">
    <location>
        <begin position="1"/>
        <end position="25"/>
    </location>
</feature>
<sequence>MLFRTFVPPALAVSLLLGLTATAEAASSCLGGPSTTLRLAGPAIATPKTFTPASLATYPPSKVTVSYFSGASGMVTKTFVGVPLYDLIQAAGLVVDANRKNDKLRKYLAATATDCYQAILSYAEIDPGYGGQQAMVAYATVDATGTQIPLDDTEGAMKLVIPGDKFGGRQVFHLESLTARSAP</sequence>
<gene>
    <name evidence="2" type="ORF">SAMN02949497_0757</name>
</gene>
<protein>
    <recommendedName>
        <fullName evidence="4">Oxidoreductase molybdopterin binding domain-containing protein</fullName>
    </recommendedName>
</protein>